<reference evidence="1 2" key="1">
    <citation type="submission" date="2015-10" db="EMBL/GenBank/DDBJ databases">
        <title>Genome sequencing of Penicillium freii.</title>
        <authorList>
            <person name="Nguyen H.D."/>
            <person name="Visagie C.M."/>
            <person name="Seifert K.A."/>
        </authorList>
    </citation>
    <scope>NUCLEOTIDE SEQUENCE [LARGE SCALE GENOMIC DNA]</scope>
    <source>
        <strain evidence="1 2">DAOM 242723</strain>
    </source>
</reference>
<gene>
    <name evidence="1" type="ORF">ACN42_g7691</name>
</gene>
<protein>
    <submittedName>
        <fullName evidence="1">Uncharacterized protein</fullName>
    </submittedName>
</protein>
<evidence type="ECO:0000313" key="2">
    <source>
        <dbReference type="Proteomes" id="UP000055045"/>
    </source>
</evidence>
<organism evidence="1 2">
    <name type="scientific">Penicillium freii</name>
    <dbReference type="NCBI Taxonomy" id="48697"/>
    <lineage>
        <taxon>Eukaryota</taxon>
        <taxon>Fungi</taxon>
        <taxon>Dikarya</taxon>
        <taxon>Ascomycota</taxon>
        <taxon>Pezizomycotina</taxon>
        <taxon>Eurotiomycetes</taxon>
        <taxon>Eurotiomycetidae</taxon>
        <taxon>Eurotiales</taxon>
        <taxon>Aspergillaceae</taxon>
        <taxon>Penicillium</taxon>
    </lineage>
</organism>
<name>A0A101MF71_PENFR</name>
<evidence type="ECO:0000313" key="1">
    <source>
        <dbReference type="EMBL" id="KUM59459.1"/>
    </source>
</evidence>
<dbReference type="STRING" id="48697.A0A101MF71"/>
<comment type="caution">
    <text evidence="1">The sequence shown here is derived from an EMBL/GenBank/DDBJ whole genome shotgun (WGS) entry which is preliminary data.</text>
</comment>
<dbReference type="EMBL" id="LLXE01000223">
    <property type="protein sequence ID" value="KUM59459.1"/>
    <property type="molecule type" value="Genomic_DNA"/>
</dbReference>
<proteinExistence type="predicted"/>
<dbReference type="AlphaFoldDB" id="A0A101MF71"/>
<accession>A0A101MF71</accession>
<feature type="non-terminal residue" evidence="1">
    <location>
        <position position="1"/>
    </location>
</feature>
<dbReference type="Proteomes" id="UP000055045">
    <property type="component" value="Unassembled WGS sequence"/>
</dbReference>
<sequence length="47" mass="4507">FGGGGFGGGFGGGGAGVHTIDPEMLRNMMNGGGGGDPFGHSHGGFHF</sequence>
<keyword evidence="2" id="KW-1185">Reference proteome</keyword>